<reference evidence="1" key="1">
    <citation type="submission" date="2019-02" db="EMBL/GenBank/DDBJ databases">
        <authorList>
            <person name="Gruber-Vodicka R. H."/>
            <person name="Seah K. B. B."/>
        </authorList>
    </citation>
    <scope>NUCLEOTIDE SEQUENCE</scope>
    <source>
        <strain evidence="1">BECK_S426</strain>
    </source>
</reference>
<organism evidence="1">
    <name type="scientific">Candidatus Kentrum sp. LPFa</name>
    <dbReference type="NCBI Taxonomy" id="2126335"/>
    <lineage>
        <taxon>Bacteria</taxon>
        <taxon>Pseudomonadati</taxon>
        <taxon>Pseudomonadota</taxon>
        <taxon>Gammaproteobacteria</taxon>
        <taxon>Candidatus Kentrum</taxon>
    </lineage>
</organism>
<proteinExistence type="predicted"/>
<accession>A0A450XNH2</accession>
<gene>
    <name evidence="1" type="ORF">BECKLPF1236C_GA0070990_101172</name>
</gene>
<name>A0A450XNH2_9GAMM</name>
<dbReference type="AlphaFoldDB" id="A0A450XNH2"/>
<evidence type="ECO:0000313" key="1">
    <source>
        <dbReference type="EMBL" id="VFK30688.1"/>
    </source>
</evidence>
<sequence length="278" mass="32013">MITTKRKKLNKAQLSLISKEAERLRKIYQPIIKETTLDKKVLSTLNCGETFLRRMCNDFPGFFESLESAKALSVSIRQVREISNSLISEKEIARLNTMAANATKILMSSQSLVENLALTKDITQAFQSKEFSIPEEEYQVYLPKPTQPQTVSSKPITKEDITQAIIQAFTQISSKQPTRYDQDLGGLTLTPDLRLKYQNKYLRLTPLEKVLCTKLFEKEANSHFSPFDLEEAVYSERESKRRKNKFKKLCYRLARKINKEFGITEGLVYSANIVHRTL</sequence>
<protein>
    <submittedName>
        <fullName evidence="1">Uncharacterized protein</fullName>
    </submittedName>
</protein>
<dbReference type="EMBL" id="CAADFP010000117">
    <property type="protein sequence ID" value="VFK30688.1"/>
    <property type="molecule type" value="Genomic_DNA"/>
</dbReference>